<evidence type="ECO:0000259" key="7">
    <source>
        <dbReference type="PROSITE" id="PS00631"/>
    </source>
</evidence>
<dbReference type="PROSITE" id="PS00631">
    <property type="entry name" value="CYTOSOL_AP"/>
    <property type="match status" value="1"/>
</dbReference>
<evidence type="ECO:0000256" key="1">
    <source>
        <dbReference type="ARBA" id="ARBA00000135"/>
    </source>
</evidence>
<keyword evidence="6" id="KW-0963">Cytoplasm</keyword>
<dbReference type="AlphaFoldDB" id="A0A0V8RX09"/>
<evidence type="ECO:0000313" key="9">
    <source>
        <dbReference type="Proteomes" id="UP000053352"/>
    </source>
</evidence>
<dbReference type="EC" id="3.4.11.10" evidence="6"/>
<comment type="similarity">
    <text evidence="2 6">Belongs to the peptidase M17 family.</text>
</comment>
<dbReference type="CDD" id="cd00433">
    <property type="entry name" value="Peptidase_M17"/>
    <property type="match status" value="1"/>
</dbReference>
<dbReference type="GO" id="GO:0006508">
    <property type="term" value="P:proteolysis"/>
    <property type="evidence" value="ECO:0007669"/>
    <property type="project" value="UniProtKB-KW"/>
</dbReference>
<keyword evidence="4 6" id="KW-0645">Protease</keyword>
<feature type="binding site" evidence="6">
    <location>
        <position position="338"/>
    </location>
    <ligand>
        <name>Mn(2+)</name>
        <dbReference type="ChEBI" id="CHEBI:29035"/>
        <label>2</label>
    </ligand>
</feature>
<dbReference type="SUPFAM" id="SSF53187">
    <property type="entry name" value="Zn-dependent exopeptidases"/>
    <property type="match status" value="1"/>
</dbReference>
<feature type="active site" evidence="6">
    <location>
        <position position="266"/>
    </location>
</feature>
<dbReference type="InterPro" id="IPR008283">
    <property type="entry name" value="Peptidase_M17_N"/>
</dbReference>
<feature type="binding site" evidence="6">
    <location>
        <position position="259"/>
    </location>
    <ligand>
        <name>Mn(2+)</name>
        <dbReference type="ChEBI" id="CHEBI:29035"/>
        <label>1</label>
    </ligand>
</feature>
<comment type="subcellular location">
    <subcellularLocation>
        <location evidence="6">Cytoplasm</location>
    </subcellularLocation>
</comment>
<feature type="binding site" evidence="6">
    <location>
        <position position="254"/>
    </location>
    <ligand>
        <name>Mn(2+)</name>
        <dbReference type="ChEBI" id="CHEBI:29035"/>
        <label>2</label>
    </ligand>
</feature>
<keyword evidence="5 6" id="KW-0378">Hydrolase</keyword>
<dbReference type="NCBIfam" id="NF002074">
    <property type="entry name" value="PRK00913.1-4"/>
    <property type="match status" value="1"/>
</dbReference>
<dbReference type="EC" id="3.4.11.1" evidence="6"/>
<proteinExistence type="inferred from homology"/>
<dbReference type="HAMAP" id="MF_00181">
    <property type="entry name" value="Cytosol_peptidase_M17"/>
    <property type="match status" value="1"/>
</dbReference>
<dbReference type="GO" id="GO:0070006">
    <property type="term" value="F:metalloaminopeptidase activity"/>
    <property type="evidence" value="ECO:0007669"/>
    <property type="project" value="InterPro"/>
</dbReference>
<feature type="binding site" evidence="6">
    <location>
        <position position="338"/>
    </location>
    <ligand>
        <name>Mn(2+)</name>
        <dbReference type="ChEBI" id="CHEBI:29035"/>
        <label>1</label>
    </ligand>
</feature>
<dbReference type="OrthoDB" id="18419at2157"/>
<dbReference type="InterPro" id="IPR023042">
    <property type="entry name" value="Peptidase_M17_leu_NH2_pept"/>
</dbReference>
<comment type="function">
    <text evidence="6">Presumably involved in the processing and regular turnover of intracellular proteins. Catalyzes the removal of unsubstituted N-terminal amino acids from various peptides.</text>
</comment>
<reference evidence="8 9" key="1">
    <citation type="submission" date="2015-11" db="EMBL/GenBank/DDBJ databases">
        <title>Genome sequence of Pyrodictium occultum PL-19, a marine hyperthermophilic archaeon isolated from Volcano, Italy.</title>
        <authorList>
            <person name="Utturkar S."/>
            <person name="Huber H."/>
            <person name="Leptihn S."/>
            <person name="Brown S."/>
            <person name="Stetter K.O."/>
            <person name="Podar M."/>
        </authorList>
    </citation>
    <scope>NUCLEOTIDE SEQUENCE [LARGE SCALE GENOMIC DNA]</scope>
    <source>
        <strain evidence="8 9">PL-19</strain>
    </source>
</reference>
<dbReference type="Gene3D" id="3.40.220.10">
    <property type="entry name" value="Leucine Aminopeptidase, subunit E, domain 1"/>
    <property type="match status" value="1"/>
</dbReference>
<evidence type="ECO:0000256" key="2">
    <source>
        <dbReference type="ARBA" id="ARBA00009528"/>
    </source>
</evidence>
<dbReference type="SUPFAM" id="SSF52949">
    <property type="entry name" value="Macro domain-like"/>
    <property type="match status" value="1"/>
</dbReference>
<dbReference type="GO" id="GO:0030145">
    <property type="term" value="F:manganese ion binding"/>
    <property type="evidence" value="ECO:0007669"/>
    <property type="project" value="UniProtKB-UniRule"/>
</dbReference>
<keyword evidence="3 6" id="KW-0031">Aminopeptidase</keyword>
<gene>
    <name evidence="6" type="primary">pepA</name>
    <name evidence="8" type="ORF">CF15_07615</name>
</gene>
<feature type="binding site" evidence="6">
    <location>
        <position position="259"/>
    </location>
    <ligand>
        <name>Mn(2+)</name>
        <dbReference type="ChEBI" id="CHEBI:29035"/>
        <label>2</label>
    </ligand>
</feature>
<evidence type="ECO:0000256" key="5">
    <source>
        <dbReference type="ARBA" id="ARBA00022801"/>
    </source>
</evidence>
<keyword evidence="6" id="KW-0464">Manganese</keyword>
<feature type="domain" description="Cytosol aminopeptidase" evidence="7">
    <location>
        <begin position="334"/>
        <end position="341"/>
    </location>
</feature>
<dbReference type="Pfam" id="PF00883">
    <property type="entry name" value="Peptidase_M17"/>
    <property type="match status" value="1"/>
</dbReference>
<organism evidence="8 9">
    <name type="scientific">Pyrodictium occultum</name>
    <dbReference type="NCBI Taxonomy" id="2309"/>
    <lineage>
        <taxon>Archaea</taxon>
        <taxon>Thermoproteota</taxon>
        <taxon>Thermoprotei</taxon>
        <taxon>Desulfurococcales</taxon>
        <taxon>Pyrodictiaceae</taxon>
        <taxon>Pyrodictium</taxon>
    </lineage>
</organism>
<accession>A0A0V8RX09</accession>
<dbReference type="RefSeq" id="WP_058371255.1">
    <property type="nucleotide sequence ID" value="NZ_LNTB01000001.1"/>
</dbReference>
<dbReference type="Proteomes" id="UP000053352">
    <property type="component" value="Unassembled WGS sequence"/>
</dbReference>
<keyword evidence="9" id="KW-1185">Reference proteome</keyword>
<dbReference type="EMBL" id="LNTB01000001">
    <property type="protein sequence ID" value="KSW12573.1"/>
    <property type="molecule type" value="Genomic_DNA"/>
</dbReference>
<dbReference type="Gene3D" id="3.40.630.10">
    <property type="entry name" value="Zn peptidases"/>
    <property type="match status" value="1"/>
</dbReference>
<dbReference type="PANTHER" id="PTHR11963">
    <property type="entry name" value="LEUCINE AMINOPEPTIDASE-RELATED"/>
    <property type="match status" value="1"/>
</dbReference>
<evidence type="ECO:0000256" key="3">
    <source>
        <dbReference type="ARBA" id="ARBA00022438"/>
    </source>
</evidence>
<dbReference type="InterPro" id="IPR000819">
    <property type="entry name" value="Peptidase_M17_C"/>
</dbReference>
<dbReference type="Pfam" id="PF02789">
    <property type="entry name" value="Peptidase_M17_N"/>
    <property type="match status" value="1"/>
</dbReference>
<comment type="catalytic activity">
    <reaction evidence="6">
        <text>Release of an N-terminal amino acid, preferentially leucine, but not glutamic or aspartic acids.</text>
        <dbReference type="EC" id="3.4.11.10"/>
    </reaction>
</comment>
<dbReference type="InterPro" id="IPR011356">
    <property type="entry name" value="Leucine_aapep/pepB"/>
</dbReference>
<evidence type="ECO:0000256" key="4">
    <source>
        <dbReference type="ARBA" id="ARBA00022670"/>
    </source>
</evidence>
<name>A0A0V8RX09_PYROC</name>
<dbReference type="GO" id="GO:0005737">
    <property type="term" value="C:cytoplasm"/>
    <property type="evidence" value="ECO:0007669"/>
    <property type="project" value="UniProtKB-SubCell"/>
</dbReference>
<keyword evidence="6" id="KW-0479">Metal-binding</keyword>
<dbReference type="PANTHER" id="PTHR11963:SF23">
    <property type="entry name" value="CYTOSOL AMINOPEPTIDASE"/>
    <property type="match status" value="1"/>
</dbReference>
<sequence length="489" mass="52179">MRGSIRVGDAAEGVDAIAYVAGREALDWLRGVDPAASRVIELGDFKAGLEETALIYRLEGVPRLILSGAGGEDEWIGHAERLRVAVAAAVKQARRLRQIRRLGIVVEKGLLEKAASEGRGERWAVEQALIAADMANYVYSLHGRGDRPHVLDEIRIGPGDEKALESASAIAEGVRLARDLANAPANIMGPDGLEDAARELAKRLGLGIRVLHRGELESLGMGGILAVGSGSDKEPRLIVLEYHGGGRRVAVVGKAVAFDSGGLDLKPSQYMLEMKYDKSGGAAAMGIIAAAARLRLPVELVALIPAVENMPSGRSYKPLDVIKMYNGLTVEVGNTDAEGRLILADALAYAAEKYKPDAMIDLATLTGAAVVALGNHAAALMSNNEDLASGIEKAAWAAGEPAWRLPMWPVYEKQLESKVADTNNIGGRWAGAITAAKFLEKFVDGRPWAHLDIAGVAWVQEKGPWKPYYHQGGATGWGVRTVVEYLRGL</sequence>
<feature type="binding site" evidence="6">
    <location>
        <position position="277"/>
    </location>
    <ligand>
        <name>Mn(2+)</name>
        <dbReference type="ChEBI" id="CHEBI:29035"/>
        <label>2</label>
    </ligand>
</feature>
<evidence type="ECO:0000313" key="8">
    <source>
        <dbReference type="EMBL" id="KSW12573.1"/>
    </source>
</evidence>
<comment type="catalytic activity">
    <reaction evidence="1 6">
        <text>Release of an N-terminal amino acid, Xaa-|-Yaa-, in which Xaa is preferably Leu, but may be other amino acids including Pro although not Arg or Lys, and Yaa may be Pro. Amino acid amides and methyl esters are also readily hydrolyzed, but rates on arylamides are exceedingly low.</text>
        <dbReference type="EC" id="3.4.11.1"/>
    </reaction>
</comment>
<feature type="active site" evidence="6">
    <location>
        <position position="340"/>
    </location>
</feature>
<feature type="binding site" evidence="6">
    <location>
        <position position="336"/>
    </location>
    <ligand>
        <name>Mn(2+)</name>
        <dbReference type="ChEBI" id="CHEBI:29035"/>
        <label>1</label>
    </ligand>
</feature>
<evidence type="ECO:0000256" key="6">
    <source>
        <dbReference type="HAMAP-Rule" id="MF_00181"/>
    </source>
</evidence>
<comment type="cofactor">
    <cofactor evidence="6">
        <name>Mn(2+)</name>
        <dbReference type="ChEBI" id="CHEBI:29035"/>
    </cofactor>
    <text evidence="6">Binds 2 manganese ions per subunit.</text>
</comment>
<dbReference type="InterPro" id="IPR043472">
    <property type="entry name" value="Macro_dom-like"/>
</dbReference>
<dbReference type="STRING" id="2309.CF15_07615"/>
<dbReference type="PRINTS" id="PR00481">
    <property type="entry name" value="LAMNOPPTDASE"/>
</dbReference>
<protein>
    <recommendedName>
        <fullName evidence="6">Probable cytosol aminopeptidase</fullName>
        <ecNumber evidence="6">3.4.11.1</ecNumber>
    </recommendedName>
    <alternativeName>
        <fullName evidence="6">Leucine aminopeptidase</fullName>
        <shortName evidence="6">LAP</shortName>
        <ecNumber evidence="6">3.4.11.10</ecNumber>
    </alternativeName>
    <alternativeName>
        <fullName evidence="6">Leucyl aminopeptidase</fullName>
    </alternativeName>
</protein>
<comment type="caution">
    <text evidence="8">The sequence shown here is derived from an EMBL/GenBank/DDBJ whole genome shotgun (WGS) entry which is preliminary data.</text>
</comment>